<proteinExistence type="predicted"/>
<organism evidence="3 4">
    <name type="scientific">Callithrix jacchus</name>
    <name type="common">White-tufted-ear marmoset</name>
    <name type="synonym">Simia Jacchus</name>
    <dbReference type="NCBI Taxonomy" id="9483"/>
    <lineage>
        <taxon>Eukaryota</taxon>
        <taxon>Metazoa</taxon>
        <taxon>Chordata</taxon>
        <taxon>Craniata</taxon>
        <taxon>Vertebrata</taxon>
        <taxon>Euteleostomi</taxon>
        <taxon>Mammalia</taxon>
        <taxon>Eutheria</taxon>
        <taxon>Euarchontoglires</taxon>
        <taxon>Primates</taxon>
        <taxon>Haplorrhini</taxon>
        <taxon>Platyrrhini</taxon>
        <taxon>Cebidae</taxon>
        <taxon>Callitrichinae</taxon>
        <taxon>Callithrix</taxon>
        <taxon>Callithrix</taxon>
    </lineage>
</organism>
<keyword evidence="2" id="KW-0732">Signal</keyword>
<reference evidence="3 4" key="1">
    <citation type="submission" date="2009-03" db="EMBL/GenBank/DDBJ databases">
        <authorList>
            <person name="Warren W."/>
            <person name="Ye L."/>
            <person name="Minx P."/>
            <person name="Worley K."/>
            <person name="Gibbs R."/>
            <person name="Wilson R.K."/>
        </authorList>
    </citation>
    <scope>NUCLEOTIDE SEQUENCE [LARGE SCALE GENOMIC DNA]</scope>
</reference>
<feature type="chain" id="PRO_5035291190" evidence="2">
    <location>
        <begin position="30"/>
        <end position="174"/>
    </location>
</feature>
<keyword evidence="1" id="KW-0472">Membrane</keyword>
<keyword evidence="1" id="KW-0812">Transmembrane</keyword>
<keyword evidence="4" id="KW-1185">Reference proteome</keyword>
<accession>A0A8I3WPD9</accession>
<dbReference type="InterPro" id="IPR039490">
    <property type="entry name" value="TMEM207"/>
</dbReference>
<dbReference type="GeneTree" id="ENSGT00390000006126"/>
<evidence type="ECO:0000313" key="3">
    <source>
        <dbReference type="Ensembl" id="ENSCJAP00000093853.1"/>
    </source>
</evidence>
<keyword evidence="1" id="KW-1133">Transmembrane helix</keyword>
<evidence type="ECO:0000256" key="2">
    <source>
        <dbReference type="SAM" id="SignalP"/>
    </source>
</evidence>
<reference evidence="3" key="3">
    <citation type="submission" date="2025-09" db="UniProtKB">
        <authorList>
            <consortium name="Ensembl"/>
        </authorList>
    </citation>
    <scope>IDENTIFICATION</scope>
</reference>
<dbReference type="Proteomes" id="UP000008225">
    <property type="component" value="Chromosome 15"/>
</dbReference>
<protein>
    <submittedName>
        <fullName evidence="3">Transmembrane protein 207</fullName>
    </submittedName>
</protein>
<dbReference type="AlphaFoldDB" id="A0A8I3WPD9"/>
<evidence type="ECO:0000313" key="4">
    <source>
        <dbReference type="Proteomes" id="UP000008225"/>
    </source>
</evidence>
<dbReference type="Ensembl" id="ENSCJAT00000131492.1">
    <property type="protein sequence ID" value="ENSCJAP00000093853.1"/>
    <property type="gene ID" value="ENSCJAG00000046748.3"/>
</dbReference>
<dbReference type="PANTHER" id="PTHR36467:SF1">
    <property type="entry name" value="TRANSMEMBRANE PROTEIN 207"/>
    <property type="match status" value="1"/>
</dbReference>
<gene>
    <name evidence="3" type="primary">TMEM207</name>
</gene>
<evidence type="ECO:0000256" key="1">
    <source>
        <dbReference type="SAM" id="Phobius"/>
    </source>
</evidence>
<name>A0A8I3WPD9_CALJA</name>
<feature type="signal peptide" evidence="2">
    <location>
        <begin position="1"/>
        <end position="29"/>
    </location>
</feature>
<dbReference type="PANTHER" id="PTHR36467">
    <property type="entry name" value="TRANSMEMBRANE PROTEIN 207"/>
    <property type="match status" value="1"/>
</dbReference>
<dbReference type="GO" id="GO:0031901">
    <property type="term" value="C:early endosome membrane"/>
    <property type="evidence" value="ECO:0007669"/>
    <property type="project" value="Ensembl"/>
</dbReference>
<sequence length="174" mass="19810">MSRSRLFSVTSVISTIGILCLLLFQLVLSDLPCEEDEICVNYNDRQPNDWYIWILLLVFVTTLLCGAVVLCLQCWLRRPRIDSHRCTMAVFAVGDLDSIYGPLPLPGVSSRISSFPLFPYYAALNFTHFWMQFSFTISATTHKVSIQCPYVFSNGIVYAIVSQTFLLPSLNHKR</sequence>
<reference evidence="3" key="2">
    <citation type="submission" date="2025-08" db="UniProtKB">
        <authorList>
            <consortium name="Ensembl"/>
        </authorList>
    </citation>
    <scope>IDENTIFICATION</scope>
</reference>
<feature type="transmembrane region" description="Helical" evidence="1">
    <location>
        <begin position="53"/>
        <end position="76"/>
    </location>
</feature>